<dbReference type="PANTHER" id="PTHR37435:SF6">
    <property type="entry name" value="TITIN"/>
    <property type="match status" value="1"/>
</dbReference>
<dbReference type="OrthoDB" id="5872457at2759"/>
<sequence length="371" mass="42396">MFTKIIVLLSLQRTVIAEEKPFLDLKKVIRGALDVVAAVPTSPTANYDASDVSQTTVPGAIQGIDPVFREKLSKLFHIPPDLFHRLAAQAGFIDYEPTTAKPFSPYRYYQPFGPLPQNGQPKMIIYGGQLYMATPLQSETHAQKVTANVRMAVPNRSKAIDQNRRSAKRTDRSNEEANDEMHYRHFYPQKMTSAGNDDVVQVQRAQLQQTFKQYDEGEEADNSATDREGIEEAEEQTMRSVKEIVKFLPATATAILSREMVGKDDSIKFAVENEKMKRILALRRKMANDRKKFAERKRLLSSMKRSAKKDSDMNEEIFRRHCYKIRSLARQFGSADVKQYVVSNCALIESYYPEFKCEKAEVAVEKCKRLF</sequence>
<gene>
    <name evidence="4" type="ORF">NLS_LOCUS9789</name>
</gene>
<organism evidence="4 5">
    <name type="scientific">Litomosoides sigmodontis</name>
    <name type="common">Filarial nematode worm</name>
    <dbReference type="NCBI Taxonomy" id="42156"/>
    <lineage>
        <taxon>Eukaryota</taxon>
        <taxon>Metazoa</taxon>
        <taxon>Ecdysozoa</taxon>
        <taxon>Nematoda</taxon>
        <taxon>Chromadorea</taxon>
        <taxon>Rhabditida</taxon>
        <taxon>Spirurina</taxon>
        <taxon>Spiruromorpha</taxon>
        <taxon>Filarioidea</taxon>
        <taxon>Onchocercidae</taxon>
        <taxon>Litomosoides</taxon>
    </lineage>
</organism>
<keyword evidence="5" id="KW-1185">Reference proteome</keyword>
<proteinExistence type="predicted"/>
<feature type="compositionally biased region" description="Basic and acidic residues" evidence="1">
    <location>
        <begin position="158"/>
        <end position="181"/>
    </location>
</feature>
<dbReference type="OMA" id="EIFRRHC"/>
<feature type="domain" description="aECM cysteine-cradle" evidence="3">
    <location>
        <begin position="319"/>
        <end position="370"/>
    </location>
</feature>
<dbReference type="Pfam" id="PF23626">
    <property type="entry name" value="CCD_aECM"/>
    <property type="match status" value="1"/>
</dbReference>
<feature type="region of interest" description="Disordered" evidence="1">
    <location>
        <begin position="154"/>
        <end position="181"/>
    </location>
</feature>
<feature type="region of interest" description="Disordered" evidence="1">
    <location>
        <begin position="214"/>
        <end position="235"/>
    </location>
</feature>
<dbReference type="EMBL" id="UYRX01001938">
    <property type="protein sequence ID" value="VDM92426.1"/>
    <property type="molecule type" value="Genomic_DNA"/>
</dbReference>
<evidence type="ECO:0000256" key="2">
    <source>
        <dbReference type="SAM" id="SignalP"/>
    </source>
</evidence>
<dbReference type="Proteomes" id="UP000277928">
    <property type="component" value="Unassembled WGS sequence"/>
</dbReference>
<name>A0A3P7K167_LITSI</name>
<accession>A0A3P7K167</accession>
<evidence type="ECO:0000259" key="3">
    <source>
        <dbReference type="Pfam" id="PF23626"/>
    </source>
</evidence>
<dbReference type="STRING" id="42156.A0A3P7K167"/>
<evidence type="ECO:0000313" key="4">
    <source>
        <dbReference type="EMBL" id="VDM92426.1"/>
    </source>
</evidence>
<evidence type="ECO:0000313" key="5">
    <source>
        <dbReference type="Proteomes" id="UP000277928"/>
    </source>
</evidence>
<protein>
    <recommendedName>
        <fullName evidence="3">aECM cysteine-cradle domain-containing protein</fullName>
    </recommendedName>
</protein>
<feature type="signal peptide" evidence="2">
    <location>
        <begin position="1"/>
        <end position="17"/>
    </location>
</feature>
<feature type="chain" id="PRO_5018211262" description="aECM cysteine-cradle domain-containing protein" evidence="2">
    <location>
        <begin position="18"/>
        <end position="371"/>
    </location>
</feature>
<keyword evidence="2" id="KW-0732">Signal</keyword>
<dbReference type="AlphaFoldDB" id="A0A3P7K167"/>
<evidence type="ECO:0000256" key="1">
    <source>
        <dbReference type="SAM" id="MobiDB-lite"/>
    </source>
</evidence>
<reference evidence="4 5" key="1">
    <citation type="submission" date="2018-08" db="EMBL/GenBank/DDBJ databases">
        <authorList>
            <person name="Laetsch R D."/>
            <person name="Stevens L."/>
            <person name="Kumar S."/>
            <person name="Blaxter L. M."/>
        </authorList>
    </citation>
    <scope>NUCLEOTIDE SEQUENCE [LARGE SCALE GENOMIC DNA]</scope>
</reference>
<feature type="compositionally biased region" description="Basic and acidic residues" evidence="1">
    <location>
        <begin position="224"/>
        <end position="235"/>
    </location>
</feature>
<dbReference type="PANTHER" id="PTHR37435">
    <property type="entry name" value="PROTEIN CBG14344"/>
    <property type="match status" value="1"/>
</dbReference>
<dbReference type="InterPro" id="IPR055352">
    <property type="entry name" value="CCD_aECM"/>
</dbReference>